<dbReference type="InterPro" id="IPR044788">
    <property type="entry name" value="X8_dom_prot"/>
</dbReference>
<dbReference type="OMA" id="DFAMNTY"/>
<evidence type="ECO:0000256" key="2">
    <source>
        <dbReference type="SAM" id="SignalP"/>
    </source>
</evidence>
<dbReference type="SMART" id="SM00768">
    <property type="entry name" value="X8"/>
    <property type="match status" value="1"/>
</dbReference>
<feature type="signal peptide" evidence="2">
    <location>
        <begin position="1"/>
        <end position="23"/>
    </location>
</feature>
<feature type="domain" description="X8" evidence="3">
    <location>
        <begin position="40"/>
        <end position="118"/>
    </location>
</feature>
<dbReference type="PANTHER" id="PTHR31044:SF52">
    <property type="entry name" value="OS01G0631500 PROTEIN"/>
    <property type="match status" value="1"/>
</dbReference>
<dbReference type="STRING" id="79200.A0A175YHM7"/>
<evidence type="ECO:0000313" key="4">
    <source>
        <dbReference type="EMBL" id="KZM82332.1"/>
    </source>
</evidence>
<reference evidence="5" key="2">
    <citation type="submission" date="2022-03" db="EMBL/GenBank/DDBJ databases">
        <title>Draft title - Genomic analysis of global carrot germplasm unveils the trajectory of domestication and the origin of high carotenoid orange carrot.</title>
        <authorList>
            <person name="Iorizzo M."/>
            <person name="Ellison S."/>
            <person name="Senalik D."/>
            <person name="Macko-Podgorni A."/>
            <person name="Grzebelus D."/>
            <person name="Bostan H."/>
            <person name="Rolling W."/>
            <person name="Curaba J."/>
            <person name="Simon P."/>
        </authorList>
    </citation>
    <scope>NUCLEOTIDE SEQUENCE</scope>
    <source>
        <tissue evidence="5">Leaf</tissue>
    </source>
</reference>
<dbReference type="GO" id="GO:0009506">
    <property type="term" value="C:plasmodesma"/>
    <property type="evidence" value="ECO:0007669"/>
    <property type="project" value="UniProtKB-ARBA"/>
</dbReference>
<organism evidence="4">
    <name type="scientific">Daucus carota subsp. sativus</name>
    <name type="common">Carrot</name>
    <dbReference type="NCBI Taxonomy" id="79200"/>
    <lineage>
        <taxon>Eukaryota</taxon>
        <taxon>Viridiplantae</taxon>
        <taxon>Streptophyta</taxon>
        <taxon>Embryophyta</taxon>
        <taxon>Tracheophyta</taxon>
        <taxon>Spermatophyta</taxon>
        <taxon>Magnoliopsida</taxon>
        <taxon>eudicotyledons</taxon>
        <taxon>Gunneridae</taxon>
        <taxon>Pentapetalae</taxon>
        <taxon>asterids</taxon>
        <taxon>campanulids</taxon>
        <taxon>Apiales</taxon>
        <taxon>Apiaceae</taxon>
        <taxon>Apioideae</taxon>
        <taxon>Scandiceae</taxon>
        <taxon>Daucinae</taxon>
        <taxon>Daucus</taxon>
        <taxon>Daucus sect. Daucus</taxon>
    </lineage>
</organism>
<evidence type="ECO:0000313" key="6">
    <source>
        <dbReference type="Proteomes" id="UP000077755"/>
    </source>
</evidence>
<accession>A0A175YHM7</accession>
<evidence type="ECO:0000313" key="5">
    <source>
        <dbReference type="EMBL" id="WOH15108.1"/>
    </source>
</evidence>
<keyword evidence="1 2" id="KW-0732">Signal</keyword>
<sequence length="119" mass="12949">MAIPNSHLCCIAIFISLLAVSSCEQSALTGQKDVVIPPQTWCVAADGATIDKLQGFIDFSCGGKIDCLLIQPGQACYEPNNPRAHASWCLDAYYRTYKTCDTLGTIVYIDPSYGDCLYI</sequence>
<dbReference type="Pfam" id="PF07983">
    <property type="entry name" value="X8"/>
    <property type="match status" value="1"/>
</dbReference>
<evidence type="ECO:0000256" key="1">
    <source>
        <dbReference type="ARBA" id="ARBA00022729"/>
    </source>
</evidence>
<evidence type="ECO:0000259" key="3">
    <source>
        <dbReference type="SMART" id="SM00768"/>
    </source>
</evidence>
<dbReference type="Gramene" id="KZM82332">
    <property type="protein sequence ID" value="KZM82332"/>
    <property type="gene ID" value="DCAR_029830"/>
</dbReference>
<protein>
    <recommendedName>
        <fullName evidence="3">X8 domain-containing protein</fullName>
    </recommendedName>
</protein>
<proteinExistence type="predicted"/>
<keyword evidence="6" id="KW-1185">Reference proteome</keyword>
<reference evidence="4" key="1">
    <citation type="journal article" date="2016" name="Nat. Genet.">
        <title>A high-quality carrot genome assembly provides new insights into carotenoid accumulation and asterid genome evolution.</title>
        <authorList>
            <person name="Iorizzo M."/>
            <person name="Ellison S."/>
            <person name="Senalik D."/>
            <person name="Zeng P."/>
            <person name="Satapoomin P."/>
            <person name="Huang J."/>
            <person name="Bowman M."/>
            <person name="Iovene M."/>
            <person name="Sanseverino W."/>
            <person name="Cavagnaro P."/>
            <person name="Yildiz M."/>
            <person name="Macko-Podgorni A."/>
            <person name="Moranska E."/>
            <person name="Grzebelus E."/>
            <person name="Grzebelus D."/>
            <person name="Ashrafi H."/>
            <person name="Zheng Z."/>
            <person name="Cheng S."/>
            <person name="Spooner D."/>
            <person name="Van Deynze A."/>
            <person name="Simon P."/>
        </authorList>
    </citation>
    <scope>NUCLEOTIDE SEQUENCE [LARGE SCALE GENOMIC DNA]</scope>
    <source>
        <tissue evidence="4">Leaf</tissue>
    </source>
</reference>
<dbReference type="EMBL" id="LNRQ01000009">
    <property type="protein sequence ID" value="KZM82332.1"/>
    <property type="molecule type" value="Genomic_DNA"/>
</dbReference>
<dbReference type="AlphaFoldDB" id="A0A175YHM7"/>
<feature type="chain" id="PRO_5008044575" description="X8 domain-containing protein" evidence="2">
    <location>
        <begin position="24"/>
        <end position="119"/>
    </location>
</feature>
<dbReference type="PANTHER" id="PTHR31044">
    <property type="entry name" value="BETA-1,3 GLUCANASE"/>
    <property type="match status" value="1"/>
</dbReference>
<dbReference type="InterPro" id="IPR012946">
    <property type="entry name" value="X8"/>
</dbReference>
<name>A0A175YHM7_DAUCS</name>
<dbReference type="Proteomes" id="UP000077755">
    <property type="component" value="Chromosome 9"/>
</dbReference>
<dbReference type="EMBL" id="CP093351">
    <property type="protein sequence ID" value="WOH15108.1"/>
    <property type="molecule type" value="Genomic_DNA"/>
</dbReference>
<gene>
    <name evidence="4" type="ORF">DCAR_029830</name>
    <name evidence="5" type="ORF">DCAR_0934645</name>
</gene>